<accession>A0A3G8YF87</accession>
<proteinExistence type="inferred from homology"/>
<dbReference type="InterPro" id="IPR047272">
    <property type="entry name" value="S49_SppA_C"/>
</dbReference>
<name>A0A3G8YF87_9DEIO</name>
<feature type="domain" description="Peptidase S49" evidence="5">
    <location>
        <begin position="335"/>
        <end position="484"/>
    </location>
</feature>
<gene>
    <name evidence="6" type="ORF">EHF33_13430</name>
</gene>
<evidence type="ECO:0000259" key="5">
    <source>
        <dbReference type="Pfam" id="PF01343"/>
    </source>
</evidence>
<dbReference type="Pfam" id="PF01343">
    <property type="entry name" value="Peptidase_S49"/>
    <property type="match status" value="2"/>
</dbReference>
<dbReference type="GO" id="GO:0006508">
    <property type="term" value="P:proteolysis"/>
    <property type="evidence" value="ECO:0007669"/>
    <property type="project" value="UniProtKB-KW"/>
</dbReference>
<evidence type="ECO:0000256" key="2">
    <source>
        <dbReference type="ARBA" id="ARBA00022670"/>
    </source>
</evidence>
<dbReference type="Gene3D" id="3.90.226.10">
    <property type="entry name" value="2-enoyl-CoA Hydratase, Chain A, domain 1"/>
    <property type="match status" value="2"/>
</dbReference>
<dbReference type="InterPro" id="IPR029045">
    <property type="entry name" value="ClpP/crotonase-like_dom_sf"/>
</dbReference>
<dbReference type="PANTHER" id="PTHR33209:SF1">
    <property type="entry name" value="PEPTIDASE S49 DOMAIN-CONTAINING PROTEIN"/>
    <property type="match status" value="1"/>
</dbReference>
<sequence>MNIPFGPKQSSAALPDGVTKPTWVVVDISGPLPARQPSNPIAALLNRSETLESLAVKFEKLSKADWLHGVLLRFGSFEADLASAHALRAMLRRLSDHKRTVSYLPTVTKASLLAASGAGEVVAPESAEFMLQGFGAEITYLGAFLKKHGIDFENLRIGEFKSALTRFSQDYMDDAQRHQTAELLRGMEDAWAADLAEARGVSEGAVRQWLSEGVSSAARAHELGILSSVAYEDELIGPAARPLSAVLDLLVPERSKRGEGRIALVPVVGNIVTGKSRNNPLPLPLLGGAMAGSDSVVAALKRAKEDKQTKAIVLYVDSGGGSALASDLIWREVATSEKPVVAVMGAVAASGGYYVLAAAKHVIASPYTITGSIGVVTGKPVLREFNQRQGFTPERVERQDNALIYSSAQPFSDAERTELERSIGEVYQRFIGRVAQGRKLSVEQVDKLGRGRVWSGADALGAGLVDELGDLATGFQRAAELAGLSYGAPVWTATPPNRGPLPEFAQQAAAVSFKPPFLGDAALLWLDLGLHIK</sequence>
<dbReference type="KEGG" id="dph:EHF33_13430"/>
<dbReference type="PANTHER" id="PTHR33209">
    <property type="entry name" value="PROTEASE 4"/>
    <property type="match status" value="1"/>
</dbReference>
<evidence type="ECO:0000313" key="7">
    <source>
        <dbReference type="Proteomes" id="UP000276417"/>
    </source>
</evidence>
<comment type="similarity">
    <text evidence="1">Belongs to the peptidase S49 family.</text>
</comment>
<evidence type="ECO:0000313" key="6">
    <source>
        <dbReference type="EMBL" id="AZI43625.1"/>
    </source>
</evidence>
<dbReference type="AlphaFoldDB" id="A0A3G8YF87"/>
<keyword evidence="2" id="KW-0645">Protease</keyword>
<dbReference type="RefSeq" id="WP_124872518.1">
    <property type="nucleotide sequence ID" value="NZ_CP034183.1"/>
</dbReference>
<dbReference type="CDD" id="cd07018">
    <property type="entry name" value="S49_SppA_67K_type"/>
    <property type="match status" value="1"/>
</dbReference>
<keyword evidence="7" id="KW-1185">Reference proteome</keyword>
<dbReference type="GO" id="GO:0008236">
    <property type="term" value="F:serine-type peptidase activity"/>
    <property type="evidence" value="ECO:0007669"/>
    <property type="project" value="UniProtKB-KW"/>
</dbReference>
<evidence type="ECO:0000256" key="4">
    <source>
        <dbReference type="ARBA" id="ARBA00022825"/>
    </source>
</evidence>
<dbReference type="OrthoDB" id="9764363at2"/>
<dbReference type="InterPro" id="IPR002142">
    <property type="entry name" value="Peptidase_S49"/>
</dbReference>
<organism evidence="6 7">
    <name type="scientific">Deinococcus psychrotolerans</name>
    <dbReference type="NCBI Taxonomy" id="2489213"/>
    <lineage>
        <taxon>Bacteria</taxon>
        <taxon>Thermotogati</taxon>
        <taxon>Deinococcota</taxon>
        <taxon>Deinococci</taxon>
        <taxon>Deinococcales</taxon>
        <taxon>Deinococcaceae</taxon>
        <taxon>Deinococcus</taxon>
    </lineage>
</organism>
<dbReference type="Gene3D" id="6.20.330.10">
    <property type="match status" value="2"/>
</dbReference>
<evidence type="ECO:0000256" key="1">
    <source>
        <dbReference type="ARBA" id="ARBA00008683"/>
    </source>
</evidence>
<dbReference type="SUPFAM" id="SSF52096">
    <property type="entry name" value="ClpP/crotonase"/>
    <property type="match status" value="2"/>
</dbReference>
<keyword evidence="4" id="KW-0720">Serine protease</keyword>
<dbReference type="CDD" id="cd07023">
    <property type="entry name" value="S49_Sppa_N_C"/>
    <property type="match status" value="1"/>
</dbReference>
<dbReference type="Proteomes" id="UP000276417">
    <property type="component" value="Chromosome 1"/>
</dbReference>
<dbReference type="InterPro" id="IPR047217">
    <property type="entry name" value="S49_SppA_67K_type_N"/>
</dbReference>
<evidence type="ECO:0000256" key="3">
    <source>
        <dbReference type="ARBA" id="ARBA00022801"/>
    </source>
</evidence>
<keyword evidence="3" id="KW-0378">Hydrolase</keyword>
<dbReference type="EMBL" id="CP034183">
    <property type="protein sequence ID" value="AZI43625.1"/>
    <property type="molecule type" value="Genomic_DNA"/>
</dbReference>
<reference evidence="6 7" key="1">
    <citation type="submission" date="2018-11" db="EMBL/GenBank/DDBJ databases">
        <title>Deinococcus shelandsis sp. nov., isolated from South Shetland Islands soil of Antarctica.</title>
        <authorList>
            <person name="Tian J."/>
        </authorList>
    </citation>
    <scope>NUCLEOTIDE SEQUENCE [LARGE SCALE GENOMIC DNA]</scope>
    <source>
        <strain evidence="6 7">S14-83T</strain>
    </source>
</reference>
<feature type="domain" description="Peptidase S49" evidence="5">
    <location>
        <begin position="94"/>
        <end position="238"/>
    </location>
</feature>
<protein>
    <submittedName>
        <fullName evidence="6">S49 family peptidase</fullName>
    </submittedName>
</protein>